<keyword evidence="4 7" id="KW-1133">Transmembrane helix</keyword>
<evidence type="ECO:0000313" key="9">
    <source>
        <dbReference type="Proteomes" id="UP000321085"/>
    </source>
</evidence>
<keyword evidence="3 7" id="KW-0812">Transmembrane</keyword>
<reference evidence="8 9" key="1">
    <citation type="submission" date="2019-07" db="EMBL/GenBank/DDBJ databases">
        <title>Whole genome shotgun sequence of Microvirga aerophila NBRC 106136.</title>
        <authorList>
            <person name="Hosoyama A."/>
            <person name="Uohara A."/>
            <person name="Ohji S."/>
            <person name="Ichikawa N."/>
        </authorList>
    </citation>
    <scope>NUCLEOTIDE SEQUENCE [LARGE SCALE GENOMIC DNA]</scope>
    <source>
        <strain evidence="8 9">NBRC 106136</strain>
    </source>
</reference>
<dbReference type="EMBL" id="BJYU01000245">
    <property type="protein sequence ID" value="GEO18793.1"/>
    <property type="molecule type" value="Genomic_DNA"/>
</dbReference>
<evidence type="ECO:0000256" key="1">
    <source>
        <dbReference type="ARBA" id="ARBA00004651"/>
    </source>
</evidence>
<comment type="caution">
    <text evidence="8">The sequence shown here is derived from an EMBL/GenBank/DDBJ whole genome shotgun (WGS) entry which is preliminary data.</text>
</comment>
<evidence type="ECO:0000313" key="8">
    <source>
        <dbReference type="EMBL" id="GEO18793.1"/>
    </source>
</evidence>
<accession>A0A512C3L1</accession>
<name>A0A512C3L1_9HYPH</name>
<keyword evidence="5 7" id="KW-0472">Membrane</keyword>
<feature type="compositionally biased region" description="Basic and acidic residues" evidence="6">
    <location>
        <begin position="1"/>
        <end position="19"/>
    </location>
</feature>
<sequence>MNDHAANEHAEDWRSHVGEEPSSSGRSDDLARASEPGRGRGASTPAAIPARGWTDILWRVFWSIPDDRILSTSGGVAFFALLAVFPAIATVVSLYGLFADTSTIRGHLSLLAGILPGGVLELIGEQITLIITQDSDALSLAFAIGFLVALWSANSGVAALFDALNVVYGEKEKRSLVRFYFTSFLFTIGMISVVMAAIGAVVVAPIIFTFMGIVTPAEQFLAILRWPVLLVVVCAWLAMIYRYGPSRKDAKWRWVTWGSVAAAMLWLAASMLFSWYVANFDSYNKTYGSLGAGVGFMIWIWLSVVIVLLGAELNAEMEHQTSTDSTQGAGLPLGSRGANMADHVGASRA</sequence>
<dbReference type="NCBIfam" id="TIGR00765">
    <property type="entry name" value="yihY_not_rbn"/>
    <property type="match status" value="1"/>
</dbReference>
<feature type="transmembrane region" description="Helical" evidence="7">
    <location>
        <begin position="220"/>
        <end position="242"/>
    </location>
</feature>
<dbReference type="RefSeq" id="WP_147023183.1">
    <property type="nucleotide sequence ID" value="NZ_BJYU01000245.1"/>
</dbReference>
<organism evidence="8 9">
    <name type="scientific">Microvirga aerophila</name>
    <dbReference type="NCBI Taxonomy" id="670291"/>
    <lineage>
        <taxon>Bacteria</taxon>
        <taxon>Pseudomonadati</taxon>
        <taxon>Pseudomonadota</taxon>
        <taxon>Alphaproteobacteria</taxon>
        <taxon>Hyphomicrobiales</taxon>
        <taxon>Methylobacteriaceae</taxon>
        <taxon>Microvirga</taxon>
    </lineage>
</organism>
<feature type="region of interest" description="Disordered" evidence="6">
    <location>
        <begin position="1"/>
        <end position="46"/>
    </location>
</feature>
<dbReference type="PANTHER" id="PTHR30213:SF0">
    <property type="entry name" value="UPF0761 MEMBRANE PROTEIN YIHY"/>
    <property type="match status" value="1"/>
</dbReference>
<feature type="transmembrane region" description="Helical" evidence="7">
    <location>
        <begin position="179"/>
        <end position="208"/>
    </location>
</feature>
<proteinExistence type="predicted"/>
<gene>
    <name evidence="8" type="ORF">MAE02_64890</name>
</gene>
<evidence type="ECO:0000256" key="7">
    <source>
        <dbReference type="SAM" id="Phobius"/>
    </source>
</evidence>
<evidence type="ECO:0000256" key="2">
    <source>
        <dbReference type="ARBA" id="ARBA00022475"/>
    </source>
</evidence>
<evidence type="ECO:0000256" key="6">
    <source>
        <dbReference type="SAM" id="MobiDB-lite"/>
    </source>
</evidence>
<protein>
    <submittedName>
        <fullName evidence="8">Uncharacterized protein</fullName>
    </submittedName>
</protein>
<dbReference type="InterPro" id="IPR017039">
    <property type="entry name" value="Virul_fac_BrkB"/>
</dbReference>
<dbReference type="GO" id="GO:0005886">
    <property type="term" value="C:plasma membrane"/>
    <property type="evidence" value="ECO:0007669"/>
    <property type="project" value="UniProtKB-SubCell"/>
</dbReference>
<dbReference type="PANTHER" id="PTHR30213">
    <property type="entry name" value="INNER MEMBRANE PROTEIN YHJD"/>
    <property type="match status" value="1"/>
</dbReference>
<dbReference type="PIRSF" id="PIRSF035875">
    <property type="entry name" value="RNase_BN"/>
    <property type="match status" value="1"/>
</dbReference>
<keyword evidence="9" id="KW-1185">Reference proteome</keyword>
<feature type="region of interest" description="Disordered" evidence="6">
    <location>
        <begin position="320"/>
        <end position="349"/>
    </location>
</feature>
<dbReference type="Pfam" id="PF03631">
    <property type="entry name" value="Virul_fac_BrkB"/>
    <property type="match status" value="1"/>
</dbReference>
<feature type="transmembrane region" description="Helical" evidence="7">
    <location>
        <begin position="137"/>
        <end position="167"/>
    </location>
</feature>
<keyword evidence="2" id="KW-1003">Cell membrane</keyword>
<dbReference type="AlphaFoldDB" id="A0A512C3L1"/>
<evidence type="ECO:0000256" key="4">
    <source>
        <dbReference type="ARBA" id="ARBA00022989"/>
    </source>
</evidence>
<feature type="transmembrane region" description="Helical" evidence="7">
    <location>
        <begin position="254"/>
        <end position="278"/>
    </location>
</feature>
<feature type="transmembrane region" description="Helical" evidence="7">
    <location>
        <begin position="110"/>
        <end position="131"/>
    </location>
</feature>
<evidence type="ECO:0000256" key="3">
    <source>
        <dbReference type="ARBA" id="ARBA00022692"/>
    </source>
</evidence>
<evidence type="ECO:0000256" key="5">
    <source>
        <dbReference type="ARBA" id="ARBA00023136"/>
    </source>
</evidence>
<feature type="transmembrane region" description="Helical" evidence="7">
    <location>
        <begin position="76"/>
        <end position="98"/>
    </location>
</feature>
<dbReference type="Proteomes" id="UP000321085">
    <property type="component" value="Unassembled WGS sequence"/>
</dbReference>
<feature type="transmembrane region" description="Helical" evidence="7">
    <location>
        <begin position="290"/>
        <end position="311"/>
    </location>
</feature>
<comment type="subcellular location">
    <subcellularLocation>
        <location evidence="1">Cell membrane</location>
        <topology evidence="1">Multi-pass membrane protein</topology>
    </subcellularLocation>
</comment>
<feature type="compositionally biased region" description="Basic and acidic residues" evidence="6">
    <location>
        <begin position="26"/>
        <end position="38"/>
    </location>
</feature>